<dbReference type="OrthoDB" id="9809379at2"/>
<organism evidence="4 5">
    <name type="scientific">Methylorubrum populi</name>
    <dbReference type="NCBI Taxonomy" id="223967"/>
    <lineage>
        <taxon>Bacteria</taxon>
        <taxon>Pseudomonadati</taxon>
        <taxon>Pseudomonadota</taxon>
        <taxon>Alphaproteobacteria</taxon>
        <taxon>Hyphomicrobiales</taxon>
        <taxon>Methylobacteriaceae</taxon>
        <taxon>Methylorubrum</taxon>
    </lineage>
</organism>
<dbReference type="PROSITE" id="PS00674">
    <property type="entry name" value="AAA"/>
    <property type="match status" value="1"/>
</dbReference>
<dbReference type="GO" id="GO:0004222">
    <property type="term" value="F:metalloendopeptidase activity"/>
    <property type="evidence" value="ECO:0007669"/>
    <property type="project" value="InterPro"/>
</dbReference>
<evidence type="ECO:0000256" key="1">
    <source>
        <dbReference type="RuleBase" id="RU003651"/>
    </source>
</evidence>
<dbReference type="Pfam" id="PF01434">
    <property type="entry name" value="Peptidase_M41"/>
    <property type="match status" value="1"/>
</dbReference>
<dbReference type="CDD" id="cd19481">
    <property type="entry name" value="RecA-like_protease"/>
    <property type="match status" value="1"/>
</dbReference>
<name>A0A160PIF7_9HYPH</name>
<dbReference type="Gene3D" id="3.40.50.300">
    <property type="entry name" value="P-loop containing nucleotide triphosphate hydrolases"/>
    <property type="match status" value="1"/>
</dbReference>
<dbReference type="InterPro" id="IPR003960">
    <property type="entry name" value="ATPase_AAA_CS"/>
</dbReference>
<dbReference type="GO" id="GO:0004176">
    <property type="term" value="F:ATP-dependent peptidase activity"/>
    <property type="evidence" value="ECO:0007669"/>
    <property type="project" value="InterPro"/>
</dbReference>
<protein>
    <submittedName>
        <fullName evidence="4">AAA ATPase central domain protein</fullName>
    </submittedName>
</protein>
<keyword evidence="1" id="KW-0067">ATP-binding</keyword>
<dbReference type="InterPro" id="IPR003593">
    <property type="entry name" value="AAA+_ATPase"/>
</dbReference>
<dbReference type="InterPro" id="IPR000642">
    <property type="entry name" value="Peptidase_M41"/>
</dbReference>
<feature type="domain" description="AAA+ ATPase" evidence="3">
    <location>
        <begin position="289"/>
        <end position="429"/>
    </location>
</feature>
<dbReference type="Proteomes" id="UP000218288">
    <property type="component" value="Chromosome"/>
</dbReference>
<dbReference type="PANTHER" id="PTHR23076">
    <property type="entry name" value="METALLOPROTEASE M41 FTSH"/>
    <property type="match status" value="1"/>
</dbReference>
<feature type="region of interest" description="Disordered" evidence="2">
    <location>
        <begin position="674"/>
        <end position="693"/>
    </location>
</feature>
<sequence>MPEPNEAACAMARAFVEALRKEAASPDPSWCLDETELDALALGRREASPMPRLAADVVAAAVMLGRAFAPAGPPAADEGFPVLLVRVSSPDWVEPMRCVVGPCLLGLGWRVRDGEGGRGAWNDRSRREVVVFARDGASREHRPDRGNETVGAAVVAGVPLIGVASDPARTLPRDFLRAVDREVLVAPLDAEVLSLVIEAVTGEVPPLAALGDCVAVRAAADLRLGIRPGRGASEALERLGRSRQRERQRTANAPRLEDTLGLGAARDWGLGLVADLRSWQEGIIPFAACESAVLVSGPPGTGKTRFAAALARSANLPLHPGSLAQWQGSRDGHLGHTLGAMRQFFEEARRSPCVVLIDELDSFGDRNTFLEHHRDYSSQVVNALLEHLDGAVGREGVVVVGTTNHPSRIDPAILRSGRLERHFRIELPGLEALTGMLVQYLGADADDLDLAPVVPLLRGMTGADVEALVRRARGSARRAGRTLTVADILAGSSDGTPALGDGLRMRCAVHEAGHAVALLASGASGPVTLSIAPTGGLTEHALVDAYGALTEGDFERSLVMILSGRAAEEVLLGDVSAGAVSDLAEATRCAAAMEASWGFSADFPLLSLAPAQDIDLARMPWLMRPVLERLRLAYERACDLMRTERLALERIAEALFRTAYLDDAATRALFSGKAASPRRRAGPGRGARRTHDT</sequence>
<dbReference type="GO" id="GO:0005886">
    <property type="term" value="C:plasma membrane"/>
    <property type="evidence" value="ECO:0007669"/>
    <property type="project" value="TreeGrafter"/>
</dbReference>
<dbReference type="GO" id="GO:0006508">
    <property type="term" value="P:proteolysis"/>
    <property type="evidence" value="ECO:0007669"/>
    <property type="project" value="InterPro"/>
</dbReference>
<dbReference type="Gene3D" id="1.20.58.760">
    <property type="entry name" value="Peptidase M41"/>
    <property type="match status" value="1"/>
</dbReference>
<dbReference type="AlphaFoldDB" id="A0A160PIF7"/>
<proteinExistence type="inferred from homology"/>
<feature type="region of interest" description="Disordered" evidence="2">
    <location>
        <begin position="235"/>
        <end position="254"/>
    </location>
</feature>
<dbReference type="InterPro" id="IPR027417">
    <property type="entry name" value="P-loop_NTPase"/>
</dbReference>
<comment type="similarity">
    <text evidence="1">Belongs to the AAA ATPase family.</text>
</comment>
<dbReference type="RefSeq" id="WP_096486583.1">
    <property type="nucleotide sequence ID" value="NZ_AP014809.1"/>
</dbReference>
<dbReference type="SMART" id="SM00382">
    <property type="entry name" value="AAA"/>
    <property type="match status" value="1"/>
</dbReference>
<evidence type="ECO:0000313" key="4">
    <source>
        <dbReference type="EMBL" id="BAU92706.1"/>
    </source>
</evidence>
<dbReference type="InterPro" id="IPR037219">
    <property type="entry name" value="Peptidase_M41-like"/>
</dbReference>
<dbReference type="GO" id="GO:0030163">
    <property type="term" value="P:protein catabolic process"/>
    <property type="evidence" value="ECO:0007669"/>
    <property type="project" value="TreeGrafter"/>
</dbReference>
<reference evidence="4 5" key="1">
    <citation type="journal article" date="2016" name="Genome Announc.">
        <title>Complete Genome Sequence of Methylobacterium populi P-1M, Isolated from Pink-Pigmented Household Biofilm.</title>
        <authorList>
            <person name="Morohoshi T."/>
            <person name="Ikeda T."/>
        </authorList>
    </citation>
    <scope>NUCLEOTIDE SEQUENCE [LARGE SCALE GENOMIC DNA]</scope>
    <source>
        <strain evidence="4 5">P-1M</strain>
    </source>
</reference>
<gene>
    <name evidence="4" type="ORF">MPPM_4101</name>
</gene>
<dbReference type="Pfam" id="PF00004">
    <property type="entry name" value="AAA"/>
    <property type="match status" value="1"/>
</dbReference>
<dbReference type="SUPFAM" id="SSF52540">
    <property type="entry name" value="P-loop containing nucleoside triphosphate hydrolases"/>
    <property type="match status" value="1"/>
</dbReference>
<dbReference type="GO" id="GO:0005524">
    <property type="term" value="F:ATP binding"/>
    <property type="evidence" value="ECO:0007669"/>
    <property type="project" value="UniProtKB-KW"/>
</dbReference>
<dbReference type="EMBL" id="AP014809">
    <property type="protein sequence ID" value="BAU92706.1"/>
    <property type="molecule type" value="Genomic_DNA"/>
</dbReference>
<dbReference type="Gene3D" id="1.10.8.60">
    <property type="match status" value="1"/>
</dbReference>
<dbReference type="GO" id="GO:0016887">
    <property type="term" value="F:ATP hydrolysis activity"/>
    <property type="evidence" value="ECO:0007669"/>
    <property type="project" value="InterPro"/>
</dbReference>
<accession>A0A160PIF7</accession>
<dbReference type="SUPFAM" id="SSF140990">
    <property type="entry name" value="FtsH protease domain-like"/>
    <property type="match status" value="1"/>
</dbReference>
<evidence type="ECO:0000313" key="5">
    <source>
        <dbReference type="Proteomes" id="UP000218288"/>
    </source>
</evidence>
<dbReference type="InterPro" id="IPR003959">
    <property type="entry name" value="ATPase_AAA_core"/>
</dbReference>
<evidence type="ECO:0000259" key="3">
    <source>
        <dbReference type="SMART" id="SM00382"/>
    </source>
</evidence>
<feature type="compositionally biased region" description="Basic residues" evidence="2">
    <location>
        <begin position="676"/>
        <end position="693"/>
    </location>
</feature>
<feature type="compositionally biased region" description="Basic and acidic residues" evidence="2">
    <location>
        <begin position="235"/>
        <end position="249"/>
    </location>
</feature>
<keyword evidence="1" id="KW-0547">Nucleotide-binding</keyword>
<evidence type="ECO:0000256" key="2">
    <source>
        <dbReference type="SAM" id="MobiDB-lite"/>
    </source>
</evidence>
<dbReference type="PANTHER" id="PTHR23076:SF97">
    <property type="entry name" value="ATP-DEPENDENT ZINC METALLOPROTEASE YME1L1"/>
    <property type="match status" value="1"/>
</dbReference>